<proteinExistence type="predicted"/>
<evidence type="ECO:0000313" key="3">
    <source>
        <dbReference type="Proteomes" id="UP001205185"/>
    </source>
</evidence>
<organism evidence="2 3">
    <name type="scientific">Actinokineospora diospyrosa</name>
    <dbReference type="NCBI Taxonomy" id="103728"/>
    <lineage>
        <taxon>Bacteria</taxon>
        <taxon>Bacillati</taxon>
        <taxon>Actinomycetota</taxon>
        <taxon>Actinomycetes</taxon>
        <taxon>Pseudonocardiales</taxon>
        <taxon>Pseudonocardiaceae</taxon>
        <taxon>Actinokineospora</taxon>
    </lineage>
</organism>
<keyword evidence="3" id="KW-1185">Reference proteome</keyword>
<name>A0ABT1I9Y3_9PSEU</name>
<accession>A0ABT1I9Y3</accession>
<gene>
    <name evidence="2" type="ORF">LV75_001861</name>
</gene>
<reference evidence="2 3" key="1">
    <citation type="submission" date="2022-06" db="EMBL/GenBank/DDBJ databases">
        <title>Genomic Encyclopedia of Archaeal and Bacterial Type Strains, Phase II (KMG-II): from individual species to whole genera.</title>
        <authorList>
            <person name="Goeker M."/>
        </authorList>
    </citation>
    <scope>NUCLEOTIDE SEQUENCE [LARGE SCALE GENOMIC DNA]</scope>
    <source>
        <strain evidence="2 3">DSM 44255</strain>
    </source>
</reference>
<protein>
    <submittedName>
        <fullName evidence="2">Uncharacterized protein</fullName>
    </submittedName>
</protein>
<evidence type="ECO:0000256" key="1">
    <source>
        <dbReference type="SAM" id="MobiDB-lite"/>
    </source>
</evidence>
<dbReference type="EMBL" id="JAMTCO010000004">
    <property type="protein sequence ID" value="MCP2269373.1"/>
    <property type="molecule type" value="Genomic_DNA"/>
</dbReference>
<feature type="region of interest" description="Disordered" evidence="1">
    <location>
        <begin position="1"/>
        <end position="139"/>
    </location>
</feature>
<evidence type="ECO:0000313" key="2">
    <source>
        <dbReference type="EMBL" id="MCP2269373.1"/>
    </source>
</evidence>
<comment type="caution">
    <text evidence="2">The sequence shown here is derived from an EMBL/GenBank/DDBJ whole genome shotgun (WGS) entry which is preliminary data.</text>
</comment>
<feature type="compositionally biased region" description="Pro residues" evidence="1">
    <location>
        <begin position="98"/>
        <end position="112"/>
    </location>
</feature>
<dbReference type="Proteomes" id="UP001205185">
    <property type="component" value="Unassembled WGS sequence"/>
</dbReference>
<feature type="compositionally biased region" description="Basic and acidic residues" evidence="1">
    <location>
        <begin position="44"/>
        <end position="53"/>
    </location>
</feature>
<sequence>MPARLPSDPPQRTYPAPGHPELAGSNPPNTRSSATRAPDTQPNEEARQNRASDRGLWTPEHVVDNRQPTQPPGHSEAKAPPSTRQDHPTRPATGHPNPAVPPQLPPNPPQPTWPTIGHSNPAVPAGLPSGPPQPTPGRTGSRWVLLAPQDHLPQEPPIYSLTRKPDRTGAAIEACGQQNTLWTTTRQSTQTWPLDPRTQRCQLSARQVRPTHLADHWTLGRSGATPARPRRPCQPSPWTLGPCGAIPAAVRSAPAHLPSAWTVGLAGARCSMGGPVLCGGTAAVASVADRAMLFGPCCAVLPRVS</sequence>
<feature type="compositionally biased region" description="Polar residues" evidence="1">
    <location>
        <begin position="26"/>
        <end position="43"/>
    </location>
</feature>